<dbReference type="EMBL" id="AWWV01013932">
    <property type="protein sequence ID" value="OMO59462.1"/>
    <property type="molecule type" value="Genomic_DNA"/>
</dbReference>
<comment type="caution">
    <text evidence="2">The sequence shown here is derived from an EMBL/GenBank/DDBJ whole genome shotgun (WGS) entry which is preliminary data.</text>
</comment>
<dbReference type="AlphaFoldDB" id="A0A1R3GN21"/>
<organism evidence="2 4">
    <name type="scientific">Corchorus capsularis</name>
    <name type="common">Jute</name>
    <dbReference type="NCBI Taxonomy" id="210143"/>
    <lineage>
        <taxon>Eukaryota</taxon>
        <taxon>Viridiplantae</taxon>
        <taxon>Streptophyta</taxon>
        <taxon>Embryophyta</taxon>
        <taxon>Tracheophyta</taxon>
        <taxon>Spermatophyta</taxon>
        <taxon>Magnoliopsida</taxon>
        <taxon>eudicotyledons</taxon>
        <taxon>Gunneridae</taxon>
        <taxon>Pentapetalae</taxon>
        <taxon>rosids</taxon>
        <taxon>malvids</taxon>
        <taxon>Malvales</taxon>
        <taxon>Malvaceae</taxon>
        <taxon>Grewioideae</taxon>
        <taxon>Apeibeae</taxon>
        <taxon>Corchorus</taxon>
    </lineage>
</organism>
<evidence type="ECO:0000256" key="1">
    <source>
        <dbReference type="SAM" id="MobiDB-lite"/>
    </source>
</evidence>
<reference evidence="2 4" key="1">
    <citation type="submission" date="2013-09" db="EMBL/GenBank/DDBJ databases">
        <title>Corchorus capsularis genome sequencing.</title>
        <authorList>
            <person name="Alam M."/>
            <person name="Haque M.S."/>
            <person name="Islam M.S."/>
            <person name="Emdad E.M."/>
            <person name="Islam M.M."/>
            <person name="Ahmed B."/>
            <person name="Halim A."/>
            <person name="Hossen Q.M.M."/>
            <person name="Hossain M.Z."/>
            <person name="Ahmed R."/>
            <person name="Khan M.M."/>
            <person name="Islam R."/>
            <person name="Rashid M.M."/>
            <person name="Khan S.A."/>
            <person name="Rahman M.S."/>
            <person name="Alam M."/>
        </authorList>
    </citation>
    <scope>NUCLEOTIDE SEQUENCE [LARGE SCALE GENOMIC DNA]</scope>
    <source>
        <strain evidence="4">cv. CVL-1</strain>
        <tissue evidence="2">Whole seedling</tissue>
    </source>
</reference>
<name>A0A1R3GN21_COCAP</name>
<proteinExistence type="predicted"/>
<sequence length="20" mass="2482">MAKEQNRKKFGHTFFKISQR</sequence>
<dbReference type="Gramene" id="OMO59462">
    <property type="protein sequence ID" value="OMO59462"/>
    <property type="gene ID" value="CCACVL1_24808"/>
</dbReference>
<evidence type="ECO:0000313" key="2">
    <source>
        <dbReference type="EMBL" id="OMO59462.1"/>
    </source>
</evidence>
<dbReference type="Proteomes" id="UP000188268">
    <property type="component" value="Unassembled WGS sequence"/>
</dbReference>
<evidence type="ECO:0000313" key="3">
    <source>
        <dbReference type="EMBL" id="OMO79172.1"/>
    </source>
</evidence>
<keyword evidence="4" id="KW-1185">Reference proteome</keyword>
<accession>A0A1R3GN21</accession>
<protein>
    <submittedName>
        <fullName evidence="2">Uncharacterized protein</fullName>
    </submittedName>
</protein>
<feature type="region of interest" description="Disordered" evidence="1">
    <location>
        <begin position="1"/>
        <end position="20"/>
    </location>
</feature>
<dbReference type="Gramene" id="OMO79172">
    <property type="protein sequence ID" value="OMO79172"/>
    <property type="gene ID" value="CCACVL1_13866"/>
</dbReference>
<dbReference type="EMBL" id="AWWV01010453">
    <property type="protein sequence ID" value="OMO79172.1"/>
    <property type="molecule type" value="Genomic_DNA"/>
</dbReference>
<gene>
    <name evidence="3" type="ORF">CCACVL1_13866</name>
    <name evidence="2" type="ORF">CCACVL1_24808</name>
</gene>
<evidence type="ECO:0000313" key="4">
    <source>
        <dbReference type="Proteomes" id="UP000188268"/>
    </source>
</evidence>